<dbReference type="InterPro" id="IPR005658">
    <property type="entry name" value="Prot_inh_ecotin"/>
</dbReference>
<evidence type="ECO:0000256" key="1">
    <source>
        <dbReference type="ARBA" id="ARBA00010558"/>
    </source>
</evidence>
<keyword evidence="3" id="KW-1185">Reference proteome</keyword>
<dbReference type="SUPFAM" id="SSF49772">
    <property type="entry name" value="Ecotin, trypsin inhibitor"/>
    <property type="match status" value="1"/>
</dbReference>
<dbReference type="Gene3D" id="2.60.40.550">
    <property type="entry name" value="Ecotin"/>
    <property type="match status" value="1"/>
</dbReference>
<dbReference type="InterPro" id="IPR036198">
    <property type="entry name" value="Ecotin_sf"/>
</dbReference>
<dbReference type="RefSeq" id="WP_263002627.1">
    <property type="nucleotide sequence ID" value="NZ_JAOTEM010000002.1"/>
</dbReference>
<proteinExistence type="inferred from homology"/>
<protein>
    <recommendedName>
        <fullName evidence="4">Ecotin</fullName>
    </recommendedName>
</protein>
<evidence type="ECO:0000313" key="2">
    <source>
        <dbReference type="EMBL" id="MCU7617179.1"/>
    </source>
</evidence>
<comment type="similarity">
    <text evidence="1">Belongs to the protease inhibitor I11 (ecotin) family.</text>
</comment>
<dbReference type="EMBL" id="JAOTEM010000002">
    <property type="protein sequence ID" value="MCU7617179.1"/>
    <property type="molecule type" value="Genomic_DNA"/>
</dbReference>
<dbReference type="Pfam" id="PF03974">
    <property type="entry name" value="Ecotin"/>
    <property type="match status" value="1"/>
</dbReference>
<gene>
    <name evidence="2" type="ORF">NZ698_08215</name>
</gene>
<comment type="caution">
    <text evidence="2">The sequence shown here is derived from an EMBL/GenBank/DDBJ whole genome shotgun (WGS) entry which is preliminary data.</text>
</comment>
<sequence>MKEYYTLFLLLFVCFCFSQKVEYPEAKDGYKKVDIELPSKIDNKDFKIEIFLVSNMKLYDCENASLNAKLETKFLVPPARYAYYELSNPNIEILSFKNGNCSNKKIDKKVYNFPKIEEYRSVIPYTFYIPKNMDIEYRIWKVEPKYIEVK</sequence>
<evidence type="ECO:0008006" key="4">
    <source>
        <dbReference type="Google" id="ProtNLM"/>
    </source>
</evidence>
<evidence type="ECO:0000313" key="3">
    <source>
        <dbReference type="Proteomes" id="UP001208649"/>
    </source>
</evidence>
<organism evidence="2 3">
    <name type="scientific">Chryseobacterium edaphi</name>
    <dbReference type="NCBI Taxonomy" id="2976532"/>
    <lineage>
        <taxon>Bacteria</taxon>
        <taxon>Pseudomonadati</taxon>
        <taxon>Bacteroidota</taxon>
        <taxon>Flavobacteriia</taxon>
        <taxon>Flavobacteriales</taxon>
        <taxon>Weeksellaceae</taxon>
        <taxon>Chryseobacterium group</taxon>
        <taxon>Chryseobacterium</taxon>
    </lineage>
</organism>
<dbReference type="Proteomes" id="UP001208649">
    <property type="component" value="Unassembled WGS sequence"/>
</dbReference>
<name>A0ABT2W6Z3_9FLAO</name>
<accession>A0ABT2W6Z3</accession>
<reference evidence="3" key="1">
    <citation type="submission" date="2023-07" db="EMBL/GenBank/DDBJ databases">
        <title>Chryseobacterium sp. strain PBS4-4 Genome sequencing and assembly.</title>
        <authorList>
            <person name="Jung Y."/>
        </authorList>
    </citation>
    <scope>NUCLEOTIDE SEQUENCE [LARGE SCALE GENOMIC DNA]</scope>
    <source>
        <strain evidence="3">PBS4-4</strain>
    </source>
</reference>